<dbReference type="PANTHER" id="PTHR31260">
    <property type="entry name" value="CYSTATIN/MONELLIN SUPERFAMILY PROTEIN"/>
    <property type="match status" value="1"/>
</dbReference>
<reference evidence="1" key="1">
    <citation type="submission" date="2019-07" db="EMBL/GenBank/DDBJ databases">
        <authorList>
            <person name="Dittberner H."/>
        </authorList>
    </citation>
    <scope>NUCLEOTIDE SEQUENCE [LARGE SCALE GENOMIC DNA]</scope>
</reference>
<dbReference type="AlphaFoldDB" id="A0A565CG05"/>
<gene>
    <name evidence="1" type="ORF">ANE_LOCUS23092</name>
</gene>
<dbReference type="InterPro" id="IPR006462">
    <property type="entry name" value="MS5"/>
</dbReference>
<sequence>MDSSSDREFDELIKFKILLAKSGGFDVEHLMDIKPRSYSLHLYDDGDYSDQIILYAKFGIHRYNMVHGKNLQLSFVEKYNVHHRPFFSCYSITLVAKDLASGGSLVPFQTKFVEERYDMYKRLSCYIARPKFEPKQEEKSLNQESVDKEADFIIPEWPSENAFHDKSRYYLVKKLDLLNHDWIRLYMELAFLKKNTKIKKPKLSRLAIVKVAVETDENVERPNERLKARNATFYIKYKYRRNKGQASRVGKIKAAQALAGTGELLESYSNEY</sequence>
<name>A0A565CG05_9BRAS</name>
<dbReference type="PANTHER" id="PTHR31260:SF65">
    <property type="entry name" value="BNAANNG28850D PROTEIN"/>
    <property type="match status" value="1"/>
</dbReference>
<dbReference type="Proteomes" id="UP000489600">
    <property type="component" value="Unassembled WGS sequence"/>
</dbReference>
<organism evidence="1 2">
    <name type="scientific">Arabis nemorensis</name>
    <dbReference type="NCBI Taxonomy" id="586526"/>
    <lineage>
        <taxon>Eukaryota</taxon>
        <taxon>Viridiplantae</taxon>
        <taxon>Streptophyta</taxon>
        <taxon>Embryophyta</taxon>
        <taxon>Tracheophyta</taxon>
        <taxon>Spermatophyta</taxon>
        <taxon>Magnoliopsida</taxon>
        <taxon>eudicotyledons</taxon>
        <taxon>Gunneridae</taxon>
        <taxon>Pentapetalae</taxon>
        <taxon>rosids</taxon>
        <taxon>malvids</taxon>
        <taxon>Brassicales</taxon>
        <taxon>Brassicaceae</taxon>
        <taxon>Arabideae</taxon>
        <taxon>Arabis</taxon>
    </lineage>
</organism>
<evidence type="ECO:0000313" key="2">
    <source>
        <dbReference type="Proteomes" id="UP000489600"/>
    </source>
</evidence>
<evidence type="ECO:0000313" key="1">
    <source>
        <dbReference type="EMBL" id="VVB12648.1"/>
    </source>
</evidence>
<keyword evidence="2" id="KW-1185">Reference proteome</keyword>
<dbReference type="OrthoDB" id="1107319at2759"/>
<protein>
    <submittedName>
        <fullName evidence="1">Uncharacterized protein</fullName>
    </submittedName>
</protein>
<dbReference type="NCBIfam" id="TIGR01572">
    <property type="entry name" value="A_thl_para_3677"/>
    <property type="match status" value="1"/>
</dbReference>
<proteinExistence type="predicted"/>
<comment type="caution">
    <text evidence="1">The sequence shown here is derived from an EMBL/GenBank/DDBJ whole genome shotgun (WGS) entry which is preliminary data.</text>
</comment>
<accession>A0A565CG05</accession>
<dbReference type="Pfam" id="PF04776">
    <property type="entry name" value="protein_MS5"/>
    <property type="match status" value="1"/>
</dbReference>
<dbReference type="EMBL" id="CABITT030000007">
    <property type="protein sequence ID" value="VVB12648.1"/>
    <property type="molecule type" value="Genomic_DNA"/>
</dbReference>